<dbReference type="AlphaFoldDB" id="A0A4R3MHZ5"/>
<feature type="active site" evidence="6">
    <location>
        <position position="144"/>
    </location>
</feature>
<evidence type="ECO:0000313" key="10">
    <source>
        <dbReference type="EMBL" id="TCT13397.1"/>
    </source>
</evidence>
<dbReference type="InterPro" id="IPR006225">
    <property type="entry name" value="PsdUridine_synth_RluC/D"/>
</dbReference>
<protein>
    <recommendedName>
        <fullName evidence="8">Pseudouridine synthase</fullName>
        <ecNumber evidence="8">5.4.99.-</ecNumber>
    </recommendedName>
</protein>
<dbReference type="Gene3D" id="3.30.2350.10">
    <property type="entry name" value="Pseudouridine synthase"/>
    <property type="match status" value="1"/>
</dbReference>
<dbReference type="Proteomes" id="UP000295678">
    <property type="component" value="Unassembled WGS sequence"/>
</dbReference>
<evidence type="ECO:0000259" key="9">
    <source>
        <dbReference type="SMART" id="SM00363"/>
    </source>
</evidence>
<comment type="function">
    <text evidence="5">Responsible for synthesis of pseudouridine from uracil at positions 1911, 1915 and 1917 in 23S ribosomal RNA.</text>
</comment>
<dbReference type="Pfam" id="PF01479">
    <property type="entry name" value="S4"/>
    <property type="match status" value="1"/>
</dbReference>
<dbReference type="EC" id="5.4.99.-" evidence="8"/>
<dbReference type="InterPro" id="IPR050188">
    <property type="entry name" value="RluA_PseudoU_synthase"/>
</dbReference>
<sequence>MAQDVEEISLRVPDSRSGDRIDRVLAGLVADMSRARLQTLIRDGQVSVGGRTIVEPRYRVNAGDLVHLRIPPTQPAILQPEPIALEIVHEDADLIVISKPAGLTVHPGAGTPSGTLVNALLHHCAGSLSGIGGIERPGIVHRLDKDTSGLMVVAKTDAAHRHLSAQFADHGRTGDLERGYLAIIWGAPERRRGTIDAPLARSPQNPEKMAVRRGGREAITHFEVLDTYSDPEGRPLASLIECRLETGRTHQIRVHLAHIGHPLLGDPVYGGGFRSKERLMSERQRQALAGLGRQALHAYLLALRHPSRDEILRFESDLPGEMRSLVDALTET</sequence>
<dbReference type="InterPro" id="IPR002942">
    <property type="entry name" value="S4_RNA-bd"/>
</dbReference>
<dbReference type="PROSITE" id="PS50889">
    <property type="entry name" value="S4"/>
    <property type="match status" value="1"/>
</dbReference>
<dbReference type="CDD" id="cd00165">
    <property type="entry name" value="S4"/>
    <property type="match status" value="1"/>
</dbReference>
<dbReference type="SUPFAM" id="SSF55120">
    <property type="entry name" value="Pseudouridine synthase"/>
    <property type="match status" value="1"/>
</dbReference>
<dbReference type="EMBL" id="SMAK01000001">
    <property type="protein sequence ID" value="TCT13397.1"/>
    <property type="molecule type" value="Genomic_DNA"/>
</dbReference>
<dbReference type="GO" id="GO:0003723">
    <property type="term" value="F:RNA binding"/>
    <property type="evidence" value="ECO:0007669"/>
    <property type="project" value="UniProtKB-KW"/>
</dbReference>
<dbReference type="PANTHER" id="PTHR21600">
    <property type="entry name" value="MITOCHONDRIAL RNA PSEUDOURIDINE SYNTHASE"/>
    <property type="match status" value="1"/>
</dbReference>
<dbReference type="PROSITE" id="PS01129">
    <property type="entry name" value="PSI_RLU"/>
    <property type="match status" value="1"/>
</dbReference>
<evidence type="ECO:0000256" key="5">
    <source>
        <dbReference type="ARBA" id="ARBA00056072"/>
    </source>
</evidence>
<dbReference type="GO" id="GO:0160140">
    <property type="term" value="F:23S rRNA pseudouridine(1911/1915/1917) synthase activity"/>
    <property type="evidence" value="ECO:0007669"/>
    <property type="project" value="UniProtKB-EC"/>
</dbReference>
<dbReference type="SUPFAM" id="SSF55174">
    <property type="entry name" value="Alpha-L RNA-binding motif"/>
    <property type="match status" value="1"/>
</dbReference>
<dbReference type="InterPro" id="IPR006145">
    <property type="entry name" value="PsdUridine_synth_RsuA/RluA"/>
</dbReference>
<evidence type="ECO:0000256" key="3">
    <source>
        <dbReference type="ARBA" id="ARBA00023235"/>
    </source>
</evidence>
<comment type="catalytic activity">
    <reaction evidence="8">
        <text>a uridine in RNA = a pseudouridine in RNA</text>
        <dbReference type="Rhea" id="RHEA:48348"/>
        <dbReference type="Rhea" id="RHEA-COMP:12068"/>
        <dbReference type="Rhea" id="RHEA-COMP:12069"/>
        <dbReference type="ChEBI" id="CHEBI:65314"/>
        <dbReference type="ChEBI" id="CHEBI:65315"/>
    </reaction>
</comment>
<evidence type="ECO:0000256" key="8">
    <source>
        <dbReference type="RuleBase" id="RU362028"/>
    </source>
</evidence>
<dbReference type="SMART" id="SM00363">
    <property type="entry name" value="S4"/>
    <property type="match status" value="1"/>
</dbReference>
<accession>A0A4R3MHZ5</accession>
<keyword evidence="3 8" id="KW-0413">Isomerase</keyword>
<dbReference type="NCBIfam" id="TIGR00005">
    <property type="entry name" value="rluA_subfam"/>
    <property type="match status" value="1"/>
</dbReference>
<evidence type="ECO:0000256" key="6">
    <source>
        <dbReference type="PIRSR" id="PIRSR606225-1"/>
    </source>
</evidence>
<keyword evidence="11" id="KW-1185">Reference proteome</keyword>
<comment type="catalytic activity">
    <reaction evidence="4">
        <text>uridine(1911/1915/1917) in 23S rRNA = pseudouridine(1911/1915/1917) in 23S rRNA</text>
        <dbReference type="Rhea" id="RHEA:42524"/>
        <dbReference type="Rhea" id="RHEA-COMP:10097"/>
        <dbReference type="Rhea" id="RHEA-COMP:10098"/>
        <dbReference type="ChEBI" id="CHEBI:65314"/>
        <dbReference type="ChEBI" id="CHEBI:65315"/>
        <dbReference type="EC" id="5.4.99.23"/>
    </reaction>
</comment>
<reference evidence="10 11" key="1">
    <citation type="submission" date="2019-03" db="EMBL/GenBank/DDBJ databases">
        <title>Genomic Encyclopedia of Type Strains, Phase IV (KMG-IV): sequencing the most valuable type-strain genomes for metagenomic binning, comparative biology and taxonomic classification.</title>
        <authorList>
            <person name="Goeker M."/>
        </authorList>
    </citation>
    <scope>NUCLEOTIDE SEQUENCE [LARGE SCALE GENOMIC DNA]</scope>
    <source>
        <strain evidence="10 11">DSM 19345</strain>
    </source>
</reference>
<dbReference type="FunFam" id="3.30.2350.10:FF:000006">
    <property type="entry name" value="Pseudouridine synthase"/>
    <property type="match status" value="1"/>
</dbReference>
<dbReference type="PANTHER" id="PTHR21600:SF44">
    <property type="entry name" value="RIBOSOMAL LARGE SUBUNIT PSEUDOURIDINE SYNTHASE D"/>
    <property type="match status" value="1"/>
</dbReference>
<dbReference type="Pfam" id="PF00849">
    <property type="entry name" value="PseudoU_synth_2"/>
    <property type="match status" value="1"/>
</dbReference>
<evidence type="ECO:0000256" key="4">
    <source>
        <dbReference type="ARBA" id="ARBA00036882"/>
    </source>
</evidence>
<comment type="similarity">
    <text evidence="1 8">Belongs to the pseudouridine synthase RluA family.</text>
</comment>
<evidence type="ECO:0000256" key="2">
    <source>
        <dbReference type="ARBA" id="ARBA00022884"/>
    </source>
</evidence>
<organism evidence="10 11">
    <name type="scientific">Tepidamorphus gemmatus</name>
    <dbReference type="NCBI Taxonomy" id="747076"/>
    <lineage>
        <taxon>Bacteria</taxon>
        <taxon>Pseudomonadati</taxon>
        <taxon>Pseudomonadota</taxon>
        <taxon>Alphaproteobacteria</taxon>
        <taxon>Hyphomicrobiales</taxon>
        <taxon>Tepidamorphaceae</taxon>
        <taxon>Tepidamorphus</taxon>
    </lineage>
</organism>
<dbReference type="InterPro" id="IPR036986">
    <property type="entry name" value="S4_RNA-bd_sf"/>
</dbReference>
<feature type="domain" description="RNA-binding S4" evidence="9">
    <location>
        <begin position="19"/>
        <end position="83"/>
    </location>
</feature>
<dbReference type="InterPro" id="IPR020103">
    <property type="entry name" value="PsdUridine_synth_cat_dom_sf"/>
</dbReference>
<keyword evidence="2 7" id="KW-0694">RNA-binding</keyword>
<dbReference type="CDD" id="cd02869">
    <property type="entry name" value="PseudoU_synth_RluA_like"/>
    <property type="match status" value="1"/>
</dbReference>
<comment type="caution">
    <text evidence="10">The sequence shown here is derived from an EMBL/GenBank/DDBJ whole genome shotgun (WGS) entry which is preliminary data.</text>
</comment>
<dbReference type="InterPro" id="IPR006224">
    <property type="entry name" value="PsdUridine_synth_RluA-like_CS"/>
</dbReference>
<proteinExistence type="inferred from homology"/>
<dbReference type="RefSeq" id="WP_132804788.1">
    <property type="nucleotide sequence ID" value="NZ_SMAK01000001.1"/>
</dbReference>
<gene>
    <name evidence="10" type="ORF">EDC22_101263</name>
</gene>
<dbReference type="OrthoDB" id="9807829at2"/>
<evidence type="ECO:0000313" key="11">
    <source>
        <dbReference type="Proteomes" id="UP000295678"/>
    </source>
</evidence>
<name>A0A4R3MHZ5_9HYPH</name>
<dbReference type="Gene3D" id="3.10.290.10">
    <property type="entry name" value="RNA-binding S4 domain"/>
    <property type="match status" value="1"/>
</dbReference>
<evidence type="ECO:0000256" key="7">
    <source>
        <dbReference type="PROSITE-ProRule" id="PRU00182"/>
    </source>
</evidence>
<dbReference type="GO" id="GO:0000455">
    <property type="term" value="P:enzyme-directed rRNA pseudouridine synthesis"/>
    <property type="evidence" value="ECO:0007669"/>
    <property type="project" value="TreeGrafter"/>
</dbReference>
<evidence type="ECO:0000256" key="1">
    <source>
        <dbReference type="ARBA" id="ARBA00010876"/>
    </source>
</evidence>